<reference evidence="3 4" key="1">
    <citation type="journal article" date="2019" name="Nat. Microbiol.">
        <title>Mediterranean grassland soil C-N compound turnover is dependent on rainfall and depth, and is mediated by genomically divergent microorganisms.</title>
        <authorList>
            <person name="Diamond S."/>
            <person name="Andeer P.F."/>
            <person name="Li Z."/>
            <person name="Crits-Christoph A."/>
            <person name="Burstein D."/>
            <person name="Anantharaman K."/>
            <person name="Lane K.R."/>
            <person name="Thomas B.C."/>
            <person name="Pan C."/>
            <person name="Northen T.R."/>
            <person name="Banfield J.F."/>
        </authorList>
    </citation>
    <scope>NUCLEOTIDE SEQUENCE [LARGE SCALE GENOMIC DNA]</scope>
    <source>
        <strain evidence="3">WS_8</strain>
    </source>
</reference>
<dbReference type="AlphaFoldDB" id="A0A538TNW3"/>
<dbReference type="InterPro" id="IPR050228">
    <property type="entry name" value="Carboxylesterase_BioH"/>
</dbReference>
<feature type="region of interest" description="Disordered" evidence="1">
    <location>
        <begin position="1"/>
        <end position="22"/>
    </location>
</feature>
<feature type="domain" description="AB hydrolase-1" evidence="2">
    <location>
        <begin position="68"/>
        <end position="222"/>
    </location>
</feature>
<evidence type="ECO:0000313" key="4">
    <source>
        <dbReference type="Proteomes" id="UP000316609"/>
    </source>
</evidence>
<dbReference type="Proteomes" id="UP000316609">
    <property type="component" value="Unassembled WGS sequence"/>
</dbReference>
<keyword evidence="3" id="KW-0378">Hydrolase</keyword>
<dbReference type="PRINTS" id="PR00111">
    <property type="entry name" value="ABHYDROLASE"/>
</dbReference>
<organism evidence="3 4">
    <name type="scientific">Eiseniibacteriota bacterium</name>
    <dbReference type="NCBI Taxonomy" id="2212470"/>
    <lineage>
        <taxon>Bacteria</taxon>
        <taxon>Candidatus Eiseniibacteriota</taxon>
    </lineage>
</organism>
<dbReference type="GO" id="GO:0016787">
    <property type="term" value="F:hydrolase activity"/>
    <property type="evidence" value="ECO:0007669"/>
    <property type="project" value="UniProtKB-KW"/>
</dbReference>
<evidence type="ECO:0000313" key="3">
    <source>
        <dbReference type="EMBL" id="TMQ65329.1"/>
    </source>
</evidence>
<gene>
    <name evidence="3" type="ORF">E6K78_07910</name>
</gene>
<sequence length="328" mass="35966">MRHDLAPDGIGPTRRGGESRGAAVKPVAVCLPDGWQGRVNPAWLTGWRPTAFELEGGTTQVVESGAGPPLLLVPPLPGFKEAWIATVPALARHFHVVTFDLRVRFADRPRWEDLVDDLDRVADAFVPGPVLLVGHSLGGALAQRWALARPERVAALVLSSSFARVGSARGYWAKRYVEQPLVLASQRFLPERLAAPMARWLAARHAWVYDARCDERTLSFVRYCIRAIELPLARRLVTLAFEHDVRATLAHLRCPTLLVVGERETPWARAATSELSRLLPDAALRMSPATSHLHPLSAPEWFADTVHEWLASGMPGHAEDSTAAAASP</sequence>
<dbReference type="Pfam" id="PF00561">
    <property type="entry name" value="Abhydrolase_1"/>
    <property type="match status" value="1"/>
</dbReference>
<protein>
    <submittedName>
        <fullName evidence="3">Alpha/beta hydrolase</fullName>
    </submittedName>
</protein>
<dbReference type="SUPFAM" id="SSF53474">
    <property type="entry name" value="alpha/beta-Hydrolases"/>
    <property type="match status" value="1"/>
</dbReference>
<dbReference type="Gene3D" id="3.40.50.1820">
    <property type="entry name" value="alpha/beta hydrolase"/>
    <property type="match status" value="1"/>
</dbReference>
<dbReference type="InterPro" id="IPR029058">
    <property type="entry name" value="AB_hydrolase_fold"/>
</dbReference>
<comment type="caution">
    <text evidence="3">The sequence shown here is derived from an EMBL/GenBank/DDBJ whole genome shotgun (WGS) entry which is preliminary data.</text>
</comment>
<accession>A0A538TNW3</accession>
<dbReference type="InterPro" id="IPR000073">
    <property type="entry name" value="AB_hydrolase_1"/>
</dbReference>
<dbReference type="PANTHER" id="PTHR43194">
    <property type="entry name" value="HYDROLASE ALPHA/BETA FOLD FAMILY"/>
    <property type="match status" value="1"/>
</dbReference>
<dbReference type="EMBL" id="VBOY01000072">
    <property type="protein sequence ID" value="TMQ65329.1"/>
    <property type="molecule type" value="Genomic_DNA"/>
</dbReference>
<name>A0A538TNW3_UNCEI</name>
<evidence type="ECO:0000256" key="1">
    <source>
        <dbReference type="SAM" id="MobiDB-lite"/>
    </source>
</evidence>
<evidence type="ECO:0000259" key="2">
    <source>
        <dbReference type="Pfam" id="PF00561"/>
    </source>
</evidence>
<dbReference type="PANTHER" id="PTHR43194:SF2">
    <property type="entry name" value="PEROXISOMAL MEMBRANE PROTEIN LPX1"/>
    <property type="match status" value="1"/>
</dbReference>
<proteinExistence type="predicted"/>